<dbReference type="InterPro" id="IPR016047">
    <property type="entry name" value="M23ase_b-sheet_dom"/>
</dbReference>
<accession>A0A7Y6IZ51</accession>
<organism evidence="5 6">
    <name type="scientific">Nonomuraea rhodomycinica</name>
    <dbReference type="NCBI Taxonomy" id="1712872"/>
    <lineage>
        <taxon>Bacteria</taxon>
        <taxon>Bacillati</taxon>
        <taxon>Actinomycetota</taxon>
        <taxon>Actinomycetes</taxon>
        <taxon>Streptosporangiales</taxon>
        <taxon>Streptosporangiaceae</taxon>
        <taxon>Nonomuraea</taxon>
    </lineage>
</organism>
<feature type="domain" description="M23ase beta-sheet core" evidence="4">
    <location>
        <begin position="75"/>
        <end position="168"/>
    </location>
</feature>
<gene>
    <name evidence="5" type="ORF">HT134_42370</name>
</gene>
<keyword evidence="3" id="KW-0812">Transmembrane</keyword>
<name>A0A7Y6IZ51_9ACTN</name>
<sequence length="470" mass="49460">MPTPRLPIRACPPTPSIVIPRPATTTLILLVLVALVPLLVASPAAADPAVWRWPMAGPPRIVRPFAPPLERWLAGHRGMDLAAPPATPILAAGAGTVRYAGRLAGRGVVSVEHPGGLRTTYLPVAPSVRPGQHVSPGDLLGTLEAATGHCAESCLHWGLIQPPRYLDPLLLLGRARIRLLPFWDPAPTTGEMMPPHDPHPGSNGSSIPRLTQATNGTPAAQLITTTTPPETPRISEIVPPGYTARTSQHPTTRTTSFHQTARPGPRIAGASPAYHNRPHDHVLAHGHGHAQDHDGAQASDLPPPIRSEPKDRDTSQPEQAHGEEQGSALKQIHDEEEPGNDPELGHHEEPVDADSDAAIAAGPGRPTSATSTLPPKHPGVHLTGMTSSPPCTSPSVAPTTPNSASAVWSLGFPHGPAAAPAAAALGTATILAGLLLVILLRHHKPQSRRMRPRPKSRAVRGAHRKPPRSP</sequence>
<feature type="transmembrane region" description="Helical" evidence="3">
    <location>
        <begin position="417"/>
        <end position="440"/>
    </location>
</feature>
<feature type="region of interest" description="Disordered" evidence="2">
    <location>
        <begin position="193"/>
        <end position="212"/>
    </location>
</feature>
<keyword evidence="3" id="KW-1133">Transmembrane helix</keyword>
<dbReference type="InterPro" id="IPR011055">
    <property type="entry name" value="Dup_hybrid_motif"/>
</dbReference>
<evidence type="ECO:0000256" key="1">
    <source>
        <dbReference type="ARBA" id="ARBA00022729"/>
    </source>
</evidence>
<dbReference type="CDD" id="cd12797">
    <property type="entry name" value="M23_peptidase"/>
    <property type="match status" value="1"/>
</dbReference>
<proteinExistence type="predicted"/>
<protein>
    <submittedName>
        <fullName evidence="5">M23 family metallopeptidase</fullName>
    </submittedName>
</protein>
<dbReference type="AlphaFoldDB" id="A0A7Y6IZ51"/>
<keyword evidence="3" id="KW-0472">Membrane</keyword>
<dbReference type="EMBL" id="JABWGO010000019">
    <property type="protein sequence ID" value="NUW46708.1"/>
    <property type="molecule type" value="Genomic_DNA"/>
</dbReference>
<feature type="region of interest" description="Disordered" evidence="2">
    <location>
        <begin position="357"/>
        <end position="402"/>
    </location>
</feature>
<feature type="compositionally biased region" description="Polar residues" evidence="2">
    <location>
        <begin position="244"/>
        <end position="259"/>
    </location>
</feature>
<dbReference type="PANTHER" id="PTHR21666">
    <property type="entry name" value="PEPTIDASE-RELATED"/>
    <property type="match status" value="1"/>
</dbReference>
<feature type="compositionally biased region" description="Basic and acidic residues" evidence="2">
    <location>
        <begin position="277"/>
        <end position="295"/>
    </location>
</feature>
<dbReference type="InterPro" id="IPR050570">
    <property type="entry name" value="Cell_wall_metabolism_enzyme"/>
</dbReference>
<dbReference type="Gene3D" id="2.70.70.10">
    <property type="entry name" value="Glucose Permease (Domain IIA)"/>
    <property type="match status" value="1"/>
</dbReference>
<evidence type="ECO:0000313" key="5">
    <source>
        <dbReference type="EMBL" id="NUW46708.1"/>
    </source>
</evidence>
<evidence type="ECO:0000313" key="6">
    <source>
        <dbReference type="Proteomes" id="UP000546126"/>
    </source>
</evidence>
<feature type="compositionally biased region" description="Basic and acidic residues" evidence="2">
    <location>
        <begin position="307"/>
        <end position="324"/>
    </location>
</feature>
<comment type="caution">
    <text evidence="5">The sequence shown here is derived from an EMBL/GenBank/DDBJ whole genome shotgun (WGS) entry which is preliminary data.</text>
</comment>
<dbReference type="SUPFAM" id="SSF51261">
    <property type="entry name" value="Duplicated hybrid motif"/>
    <property type="match status" value="1"/>
</dbReference>
<keyword evidence="1" id="KW-0732">Signal</keyword>
<dbReference type="Proteomes" id="UP000546126">
    <property type="component" value="Unassembled WGS sequence"/>
</dbReference>
<dbReference type="GO" id="GO:0004222">
    <property type="term" value="F:metalloendopeptidase activity"/>
    <property type="evidence" value="ECO:0007669"/>
    <property type="project" value="TreeGrafter"/>
</dbReference>
<feature type="compositionally biased region" description="Polar residues" evidence="2">
    <location>
        <begin position="384"/>
        <end position="402"/>
    </location>
</feature>
<keyword evidence="6" id="KW-1185">Reference proteome</keyword>
<dbReference type="PANTHER" id="PTHR21666:SF289">
    <property type="entry name" value="L-ALA--D-GLU ENDOPEPTIDASE"/>
    <property type="match status" value="1"/>
</dbReference>
<evidence type="ECO:0000256" key="2">
    <source>
        <dbReference type="SAM" id="MobiDB-lite"/>
    </source>
</evidence>
<reference evidence="5 6" key="1">
    <citation type="submission" date="2020-06" db="EMBL/GenBank/DDBJ databases">
        <authorList>
            <person name="Chanama M."/>
        </authorList>
    </citation>
    <scope>NUCLEOTIDE SEQUENCE [LARGE SCALE GENOMIC DNA]</scope>
    <source>
        <strain evidence="5 6">TBRC6557</strain>
    </source>
</reference>
<dbReference type="RefSeq" id="WP_175606158.1">
    <property type="nucleotide sequence ID" value="NZ_JABWGO010000019.1"/>
</dbReference>
<dbReference type="Pfam" id="PF01551">
    <property type="entry name" value="Peptidase_M23"/>
    <property type="match status" value="1"/>
</dbReference>
<feature type="region of interest" description="Disordered" evidence="2">
    <location>
        <begin position="444"/>
        <end position="470"/>
    </location>
</feature>
<feature type="region of interest" description="Disordered" evidence="2">
    <location>
        <begin position="240"/>
        <end position="328"/>
    </location>
</feature>
<evidence type="ECO:0000256" key="3">
    <source>
        <dbReference type="SAM" id="Phobius"/>
    </source>
</evidence>
<evidence type="ECO:0000259" key="4">
    <source>
        <dbReference type="Pfam" id="PF01551"/>
    </source>
</evidence>
<feature type="compositionally biased region" description="Polar residues" evidence="2">
    <location>
        <begin position="202"/>
        <end position="212"/>
    </location>
</feature>